<dbReference type="Pfam" id="PF00793">
    <property type="entry name" value="DAHP_synth_1"/>
    <property type="match status" value="1"/>
</dbReference>
<comment type="pathway">
    <text evidence="2">Bacterial outer membrane biogenesis; lipopolysaccharide biosynthesis.</text>
</comment>
<evidence type="ECO:0000256" key="8">
    <source>
        <dbReference type="HAMAP-Rule" id="MF_00056"/>
    </source>
</evidence>
<evidence type="ECO:0000256" key="3">
    <source>
        <dbReference type="ARBA" id="ARBA00004845"/>
    </source>
</evidence>
<comment type="pathway">
    <text evidence="3 8">Carbohydrate biosynthesis; 3-deoxy-D-manno-octulosonate biosynthesis; 3-deoxy-D-manno-octulosonate from D-ribulose 5-phosphate: step 2/3.</text>
</comment>
<dbReference type="EMBL" id="PDTI01000025">
    <property type="protein sequence ID" value="PIE62900.1"/>
    <property type="molecule type" value="Genomic_DNA"/>
</dbReference>
<dbReference type="NCBIfam" id="TIGR01362">
    <property type="entry name" value="KDO8P_synth"/>
    <property type="match status" value="1"/>
</dbReference>
<evidence type="ECO:0000313" key="11">
    <source>
        <dbReference type="Proteomes" id="UP000231203"/>
    </source>
</evidence>
<dbReference type="NCBIfam" id="NF003543">
    <property type="entry name" value="PRK05198.1"/>
    <property type="match status" value="1"/>
</dbReference>
<evidence type="ECO:0000256" key="7">
    <source>
        <dbReference type="ARBA" id="ARBA00049112"/>
    </source>
</evidence>
<keyword evidence="5 8" id="KW-0963">Cytoplasm</keyword>
<dbReference type="EC" id="2.5.1.55" evidence="8"/>
<evidence type="ECO:0000256" key="2">
    <source>
        <dbReference type="ARBA" id="ARBA00004756"/>
    </source>
</evidence>
<comment type="caution">
    <text evidence="10">The sequence shown here is derived from an EMBL/GenBank/DDBJ whole genome shotgun (WGS) entry which is preliminary data.</text>
</comment>
<evidence type="ECO:0000256" key="6">
    <source>
        <dbReference type="ARBA" id="ARBA00022679"/>
    </source>
</evidence>
<feature type="domain" description="DAHP synthetase I/KDSA" evidence="9">
    <location>
        <begin position="16"/>
        <end position="264"/>
    </location>
</feature>
<dbReference type="SUPFAM" id="SSF51569">
    <property type="entry name" value="Aldolase"/>
    <property type="match status" value="1"/>
</dbReference>
<evidence type="ECO:0000256" key="5">
    <source>
        <dbReference type="ARBA" id="ARBA00022490"/>
    </source>
</evidence>
<comment type="subcellular location">
    <subcellularLocation>
        <location evidence="1 8">Cytoplasm</location>
    </subcellularLocation>
</comment>
<comment type="catalytic activity">
    <reaction evidence="7 8">
        <text>D-arabinose 5-phosphate + phosphoenolpyruvate + H2O = 3-deoxy-alpha-D-manno-2-octulosonate-8-phosphate + phosphate</text>
        <dbReference type="Rhea" id="RHEA:14053"/>
        <dbReference type="ChEBI" id="CHEBI:15377"/>
        <dbReference type="ChEBI" id="CHEBI:43474"/>
        <dbReference type="ChEBI" id="CHEBI:57693"/>
        <dbReference type="ChEBI" id="CHEBI:58702"/>
        <dbReference type="ChEBI" id="CHEBI:85985"/>
        <dbReference type="EC" id="2.5.1.55"/>
    </reaction>
</comment>
<dbReference type="UniPathway" id="UPA00357">
    <property type="reaction ID" value="UER00474"/>
</dbReference>
<evidence type="ECO:0000259" key="9">
    <source>
        <dbReference type="Pfam" id="PF00793"/>
    </source>
</evidence>
<dbReference type="HAMAP" id="MF_00056">
    <property type="entry name" value="KDO8P_synth"/>
    <property type="match status" value="1"/>
</dbReference>
<keyword evidence="8" id="KW-0448">Lipopolysaccharide biosynthesis</keyword>
<name>A0A2G6MSJ6_9BACT</name>
<proteinExistence type="inferred from homology"/>
<evidence type="ECO:0000256" key="4">
    <source>
        <dbReference type="ARBA" id="ARBA00010499"/>
    </source>
</evidence>
<reference evidence="10 11" key="1">
    <citation type="submission" date="2017-10" db="EMBL/GenBank/DDBJ databases">
        <title>Novel microbial diversity and functional potential in the marine mammal oral microbiome.</title>
        <authorList>
            <person name="Dudek N.K."/>
            <person name="Sun C.L."/>
            <person name="Burstein D."/>
            <person name="Kantor R.S."/>
            <person name="Aliaga Goltsman D.S."/>
            <person name="Bik E.M."/>
            <person name="Thomas B.C."/>
            <person name="Banfield J.F."/>
            <person name="Relman D.A."/>
        </authorList>
    </citation>
    <scope>NUCLEOTIDE SEQUENCE [LARGE SCALE GENOMIC DNA]</scope>
    <source>
        <strain evidence="10">DOLJORAL78_47_202</strain>
    </source>
</reference>
<dbReference type="AlphaFoldDB" id="A0A2G6MSJ6"/>
<dbReference type="InterPro" id="IPR006218">
    <property type="entry name" value="DAHP1/KDSA"/>
</dbReference>
<accession>A0A2G6MSJ6</accession>
<evidence type="ECO:0000313" key="10">
    <source>
        <dbReference type="EMBL" id="PIE62900.1"/>
    </source>
</evidence>
<keyword evidence="6 8" id="KW-0808">Transferase</keyword>
<dbReference type="UniPathway" id="UPA00030"/>
<dbReference type="InterPro" id="IPR013785">
    <property type="entry name" value="Aldolase_TIM"/>
</dbReference>
<dbReference type="Gene3D" id="3.20.20.70">
    <property type="entry name" value="Aldolase class I"/>
    <property type="match status" value="1"/>
</dbReference>
<dbReference type="PANTHER" id="PTHR21057">
    <property type="entry name" value="PHOSPHO-2-DEHYDRO-3-DEOXYHEPTONATE ALDOLASE"/>
    <property type="match status" value="1"/>
</dbReference>
<comment type="similarity">
    <text evidence="4 8">Belongs to the KdsA family.</text>
</comment>
<dbReference type="GO" id="GO:0019294">
    <property type="term" value="P:keto-3-deoxy-D-manno-octulosonic acid biosynthetic process"/>
    <property type="evidence" value="ECO:0007669"/>
    <property type="project" value="UniProtKB-UniRule"/>
</dbReference>
<dbReference type="GO" id="GO:0005737">
    <property type="term" value="C:cytoplasm"/>
    <property type="evidence" value="ECO:0007669"/>
    <property type="project" value="UniProtKB-SubCell"/>
</dbReference>
<dbReference type="Proteomes" id="UP000231203">
    <property type="component" value="Unassembled WGS sequence"/>
</dbReference>
<organism evidence="10 11">
    <name type="scientific">Desulfobacter postgatei</name>
    <dbReference type="NCBI Taxonomy" id="2293"/>
    <lineage>
        <taxon>Bacteria</taxon>
        <taxon>Pseudomonadati</taxon>
        <taxon>Thermodesulfobacteriota</taxon>
        <taxon>Desulfobacteria</taxon>
        <taxon>Desulfobacterales</taxon>
        <taxon>Desulfobacteraceae</taxon>
        <taxon>Desulfobacter</taxon>
    </lineage>
</organism>
<sequence length="273" mass="29658">MTDFFFNLTQNNPDLFFLIAGPCVIEDLDTSLGIAKHLKQVTQDLGIPYIFKASYDKANRTSIQSFRGPGPERGLEILTQIKTELDIPVISDIHLPDQAQKAAQVLDIIQIPAFLCRQTDLILAACGTGKPVNIKKGQFLAPADCQNIVEKAKSTGNKEIAITERGTCFGYNNLVVDFRSIQILRELGMPVIFDATHSVQLPGGFGTSSAGERQFVAPLARAAVACGTHGLFMETHPDPDNAPCDGPNAMPLDQMKTLLTHLVNIRKVAGQSL</sequence>
<protein>
    <recommendedName>
        <fullName evidence="8">2-dehydro-3-deoxyphosphooctonate aldolase</fullName>
        <ecNumber evidence="8">2.5.1.55</ecNumber>
    </recommendedName>
    <alternativeName>
        <fullName evidence="8">3-deoxy-D-manno-octulosonic acid 8-phosphate synthase</fullName>
    </alternativeName>
    <alternativeName>
        <fullName evidence="8">KDO-8-phosphate synthase</fullName>
        <shortName evidence="8">KDO 8-P synthase</shortName>
        <shortName evidence="8">KDOPS</shortName>
    </alternativeName>
    <alternativeName>
        <fullName evidence="8">Phospho-2-dehydro-3-deoxyoctonate aldolase</fullName>
    </alternativeName>
</protein>
<evidence type="ECO:0000256" key="1">
    <source>
        <dbReference type="ARBA" id="ARBA00004496"/>
    </source>
</evidence>
<dbReference type="GO" id="GO:0008676">
    <property type="term" value="F:3-deoxy-8-phosphooctulonate synthase activity"/>
    <property type="evidence" value="ECO:0007669"/>
    <property type="project" value="UniProtKB-UniRule"/>
</dbReference>
<gene>
    <name evidence="8" type="primary">kdsA</name>
    <name evidence="10" type="ORF">CSA25_02795</name>
</gene>
<dbReference type="InterPro" id="IPR006269">
    <property type="entry name" value="KDO8P_synthase"/>
</dbReference>